<evidence type="ECO:0000313" key="1">
    <source>
        <dbReference type="EMBL" id="GAA1537020.1"/>
    </source>
</evidence>
<keyword evidence="2" id="KW-1185">Reference proteome</keyword>
<evidence type="ECO:0000313" key="2">
    <source>
        <dbReference type="Proteomes" id="UP001500363"/>
    </source>
</evidence>
<reference evidence="1 2" key="1">
    <citation type="journal article" date="2019" name="Int. J. Syst. Evol. Microbiol.">
        <title>The Global Catalogue of Microorganisms (GCM) 10K type strain sequencing project: providing services to taxonomists for standard genome sequencing and annotation.</title>
        <authorList>
            <consortium name="The Broad Institute Genomics Platform"/>
            <consortium name="The Broad Institute Genome Sequencing Center for Infectious Disease"/>
            <person name="Wu L."/>
            <person name="Ma J."/>
        </authorList>
    </citation>
    <scope>NUCLEOTIDE SEQUENCE [LARGE SCALE GENOMIC DNA]</scope>
    <source>
        <strain evidence="1 2">JCM 14303</strain>
    </source>
</reference>
<dbReference type="InterPro" id="IPR011009">
    <property type="entry name" value="Kinase-like_dom_sf"/>
</dbReference>
<name>A0ABN2BCJ3_9ACTN</name>
<gene>
    <name evidence="1" type="ORF">GCM10009741_44540</name>
</gene>
<comment type="caution">
    <text evidence="1">The sequence shown here is derived from an EMBL/GenBank/DDBJ whole genome shotgun (WGS) entry which is preliminary data.</text>
</comment>
<dbReference type="InterPro" id="IPR006748">
    <property type="entry name" value="NH2Glyco/OHUrea_AB-resist_kin"/>
</dbReference>
<dbReference type="SUPFAM" id="SSF56112">
    <property type="entry name" value="Protein kinase-like (PK-like)"/>
    <property type="match status" value="1"/>
</dbReference>
<dbReference type="Proteomes" id="UP001500363">
    <property type="component" value="Unassembled WGS sequence"/>
</dbReference>
<organism evidence="1 2">
    <name type="scientific">Kribbella lupini</name>
    <dbReference type="NCBI Taxonomy" id="291602"/>
    <lineage>
        <taxon>Bacteria</taxon>
        <taxon>Bacillati</taxon>
        <taxon>Actinomycetota</taxon>
        <taxon>Actinomycetes</taxon>
        <taxon>Propionibacteriales</taxon>
        <taxon>Kribbellaceae</taxon>
        <taxon>Kribbella</taxon>
    </lineage>
</organism>
<dbReference type="EMBL" id="BAAANC010000002">
    <property type="protein sequence ID" value="GAA1537020.1"/>
    <property type="molecule type" value="Genomic_DNA"/>
</dbReference>
<sequence>MRGVIELPQSFLEMPRWWTEGADWLAGLPAAVEQQCSRWGLTIAGPVAHGSNAVVVPVERGGEQFALRMSPPGDEVSDQVRALRWWDGRGTVRLYDADAARGAMLLELLGDPLDERPIREAVEVLGGLMRRLGVDGPADALSTQEIVRTRARVMEGQMTGQPGAIDRAYLTAALDVADQLAGSEATAAVNGDLHSAQVLRGEREEWLVVDPLLYRGDVEFDLGRVLWTRLDEMADDAEIRACFDIVVRAAGLDHSYARDWVVFRTVDYWLWGLSVGLTTDPVRCRRLLDALSYR</sequence>
<protein>
    <submittedName>
        <fullName evidence="1">Aminoglycoside phosphotransferase family protein</fullName>
    </submittedName>
</protein>
<dbReference type="Pfam" id="PF04655">
    <property type="entry name" value="APH_6_hur"/>
    <property type="match status" value="1"/>
</dbReference>
<proteinExistence type="predicted"/>
<accession>A0ABN2BCJ3</accession>